<dbReference type="AlphaFoldDB" id="A0A2A9MEH3"/>
<evidence type="ECO:0000313" key="7">
    <source>
        <dbReference type="Proteomes" id="UP000224006"/>
    </source>
</evidence>
<evidence type="ECO:0000313" key="6">
    <source>
        <dbReference type="EMBL" id="PFH33780.1"/>
    </source>
</evidence>
<evidence type="ECO:0000259" key="5">
    <source>
        <dbReference type="PROSITE" id="PS51722"/>
    </source>
</evidence>
<keyword evidence="2" id="KW-0547">Nucleotide-binding</keyword>
<name>A0A2A9MEH3_BESBE</name>
<evidence type="ECO:0000256" key="4">
    <source>
        <dbReference type="SAM" id="MobiDB-lite"/>
    </source>
</evidence>
<comment type="similarity">
    <text evidence="1">Belongs to the TRAFAC class translation factor GTPase superfamily. Classic translation factor GTPase family. EF-Tu/EF-1A subfamily.</text>
</comment>
<dbReference type="InterPro" id="IPR000795">
    <property type="entry name" value="T_Tr_GTP-bd_dom"/>
</dbReference>
<dbReference type="Gene3D" id="3.40.50.300">
    <property type="entry name" value="P-loop containing nucleotide triphosphate hydrolases"/>
    <property type="match status" value="1"/>
</dbReference>
<keyword evidence="7" id="KW-1185">Reference proteome</keyword>
<feature type="compositionally biased region" description="Low complexity" evidence="4">
    <location>
        <begin position="133"/>
        <end position="142"/>
    </location>
</feature>
<reference evidence="6 7" key="1">
    <citation type="submission" date="2017-09" db="EMBL/GenBank/DDBJ databases">
        <title>Genome sequencing of Besnoitia besnoiti strain Bb-Ger1.</title>
        <authorList>
            <person name="Schares G."/>
            <person name="Venepally P."/>
            <person name="Lorenzi H.A."/>
        </authorList>
    </citation>
    <scope>NUCLEOTIDE SEQUENCE [LARGE SCALE GENOMIC DNA]</scope>
    <source>
        <strain evidence="6 7">Bb-Ger1</strain>
    </source>
</reference>
<comment type="caution">
    <text evidence="6">The sequence shown here is derived from an EMBL/GenBank/DDBJ whole genome shotgun (WGS) entry which is preliminary data.</text>
</comment>
<dbReference type="InterPro" id="IPR009001">
    <property type="entry name" value="Transl_elong_EF1A/Init_IF2_C"/>
</dbReference>
<dbReference type="VEuPathDB" id="ToxoDB:BESB_079960"/>
<keyword evidence="6" id="KW-0251">Elongation factor</keyword>
<dbReference type="EMBL" id="NWUJ01000008">
    <property type="protein sequence ID" value="PFH33780.1"/>
    <property type="molecule type" value="Genomic_DNA"/>
</dbReference>
<dbReference type="InterPro" id="IPR027417">
    <property type="entry name" value="P-loop_NTPase"/>
</dbReference>
<dbReference type="PRINTS" id="PR00315">
    <property type="entry name" value="ELONGATNFCT"/>
</dbReference>
<dbReference type="PROSITE" id="PS51722">
    <property type="entry name" value="G_TR_2"/>
    <property type="match status" value="1"/>
</dbReference>
<dbReference type="RefSeq" id="XP_029217789.1">
    <property type="nucleotide sequence ID" value="XM_029366358.1"/>
</dbReference>
<feature type="compositionally biased region" description="Acidic residues" evidence="4">
    <location>
        <begin position="12"/>
        <end position="32"/>
    </location>
</feature>
<dbReference type="GO" id="GO:0005525">
    <property type="term" value="F:GTP binding"/>
    <property type="evidence" value="ECO:0007669"/>
    <property type="project" value="UniProtKB-KW"/>
</dbReference>
<keyword evidence="3" id="KW-0342">GTP-binding</keyword>
<dbReference type="InterPro" id="IPR054696">
    <property type="entry name" value="GTP-eEF1A_C"/>
</dbReference>
<dbReference type="InterPro" id="IPR050100">
    <property type="entry name" value="TRAFAC_GTPase_members"/>
</dbReference>
<sequence>MSGRRRVKNVAYDEDDWGYGDDDSWEDEDDFYETPKSSSRAAAPTKGKSAGPSSTRAPSKATSAGSTGAAKAASGASSAGQSSSRTAGRAPVTTAAGSAAARPASSSGGKSASGASGGTPKAEYTCASLAACAPSAPPQSSAERGAAAPASPSSVCTREDGKPEPLSLVIVGHVDAGKSTLIGQMLHSTGTVEGTVVQKLKKLSGDAGKGSFFLAWLCDEGDDERQRGVTIDVSVRVLSAPNSGRRLALVDAPGHREFVCNMLGGAALADVALLVVDTPRFEVGFNGQTKEHLLIVRCLGIQHFVVAMNKMDEVQWSEATYNAAVERLRGYMTGPEMNCALDQICFVPISAFRGVNVIDEATLQEVEKVRAEAKGRRKPDLRGLGDTEERQKQSKLLAKWWNGPALLEAIERVEVRTSEGQQQLLREPLAACVSDAWSPSSSSTDFHLSLKIVQGILRVGDTITGLPGNIPMVCKSLVAFGGTRQSCGVGDFVEHGVFSPAANHSERDALAELGVGSVLCAPSRLLPASTIFSCRLMVFRTELPLVQGRQFIAHIHTATYACSIRKILGVVNKKTGELQGAKGGKRAACAALGRGMVGLVEISTVSSVCVQPKSKTEKPGGKDLGTGVLSRIILREGGKTVAAGVIVDAA</sequence>
<dbReference type="OrthoDB" id="330790at2759"/>
<dbReference type="Gene3D" id="2.40.30.10">
    <property type="entry name" value="Translation factors"/>
    <property type="match status" value="2"/>
</dbReference>
<dbReference type="SUPFAM" id="SSF50465">
    <property type="entry name" value="EF-Tu/eEF-1alpha/eIF2-gamma C-terminal domain"/>
    <property type="match status" value="1"/>
</dbReference>
<dbReference type="STRING" id="94643.A0A2A9MEH3"/>
<dbReference type="GeneID" id="40312923"/>
<feature type="region of interest" description="Disordered" evidence="4">
    <location>
        <begin position="133"/>
        <end position="161"/>
    </location>
</feature>
<protein>
    <submittedName>
        <fullName evidence="6">Elongation factor Tu GTP binding domain-containing protein</fullName>
    </submittedName>
</protein>
<dbReference type="Pfam" id="PF22594">
    <property type="entry name" value="GTP-eEF1A_C"/>
    <property type="match status" value="1"/>
</dbReference>
<keyword evidence="6" id="KW-0648">Protein biosynthesis</keyword>
<evidence type="ECO:0000256" key="3">
    <source>
        <dbReference type="ARBA" id="ARBA00023134"/>
    </source>
</evidence>
<organism evidence="6 7">
    <name type="scientific">Besnoitia besnoiti</name>
    <name type="common">Apicomplexan protozoan</name>
    <dbReference type="NCBI Taxonomy" id="94643"/>
    <lineage>
        <taxon>Eukaryota</taxon>
        <taxon>Sar</taxon>
        <taxon>Alveolata</taxon>
        <taxon>Apicomplexa</taxon>
        <taxon>Conoidasida</taxon>
        <taxon>Coccidia</taxon>
        <taxon>Eucoccidiorida</taxon>
        <taxon>Eimeriorina</taxon>
        <taxon>Sarcocystidae</taxon>
        <taxon>Besnoitia</taxon>
    </lineage>
</organism>
<evidence type="ECO:0000256" key="2">
    <source>
        <dbReference type="ARBA" id="ARBA00022741"/>
    </source>
</evidence>
<dbReference type="Proteomes" id="UP000224006">
    <property type="component" value="Chromosome VII"/>
</dbReference>
<feature type="compositionally biased region" description="Low complexity" evidence="4">
    <location>
        <begin position="59"/>
        <end position="119"/>
    </location>
</feature>
<dbReference type="KEGG" id="bbes:BESB_079960"/>
<dbReference type="SUPFAM" id="SSF52540">
    <property type="entry name" value="P-loop containing nucleoside triphosphate hydrolases"/>
    <property type="match status" value="1"/>
</dbReference>
<accession>A0A2A9MEH3</accession>
<dbReference type="SUPFAM" id="SSF50447">
    <property type="entry name" value="Translation proteins"/>
    <property type="match status" value="1"/>
</dbReference>
<dbReference type="InterPro" id="IPR009000">
    <property type="entry name" value="Transl_B-barrel_sf"/>
</dbReference>
<evidence type="ECO:0000256" key="1">
    <source>
        <dbReference type="ARBA" id="ARBA00007249"/>
    </source>
</evidence>
<proteinExistence type="inferred from homology"/>
<dbReference type="PANTHER" id="PTHR23115">
    <property type="entry name" value="TRANSLATION FACTOR"/>
    <property type="match status" value="1"/>
</dbReference>
<feature type="domain" description="Tr-type G" evidence="5">
    <location>
        <begin position="163"/>
        <end position="380"/>
    </location>
</feature>
<gene>
    <name evidence="6" type="ORF">BESB_079960</name>
</gene>
<dbReference type="GO" id="GO:0003746">
    <property type="term" value="F:translation elongation factor activity"/>
    <property type="evidence" value="ECO:0007669"/>
    <property type="project" value="UniProtKB-KW"/>
</dbReference>
<dbReference type="GO" id="GO:0003924">
    <property type="term" value="F:GTPase activity"/>
    <property type="evidence" value="ECO:0007669"/>
    <property type="project" value="InterPro"/>
</dbReference>
<dbReference type="Pfam" id="PF00009">
    <property type="entry name" value="GTP_EFTU"/>
    <property type="match status" value="1"/>
</dbReference>
<feature type="region of interest" description="Disordered" evidence="4">
    <location>
        <begin position="1"/>
        <end position="119"/>
    </location>
</feature>